<reference evidence="2" key="2">
    <citation type="submission" date="2020-09" db="EMBL/GenBank/DDBJ databases">
        <authorList>
            <person name="Sun Q."/>
            <person name="Zhou Y."/>
        </authorList>
    </citation>
    <scope>NUCLEOTIDE SEQUENCE</scope>
    <source>
        <strain evidence="2">CGMCC 1.12777</strain>
    </source>
</reference>
<evidence type="ECO:0008006" key="4">
    <source>
        <dbReference type="Google" id="ProtNLM"/>
    </source>
</evidence>
<feature type="transmembrane region" description="Helical" evidence="1">
    <location>
        <begin position="109"/>
        <end position="131"/>
    </location>
</feature>
<dbReference type="GO" id="GO:0140359">
    <property type="term" value="F:ABC-type transporter activity"/>
    <property type="evidence" value="ECO:0007669"/>
    <property type="project" value="InterPro"/>
</dbReference>
<comment type="caution">
    <text evidence="2">The sequence shown here is derived from an EMBL/GenBank/DDBJ whole genome shotgun (WGS) entry which is preliminary data.</text>
</comment>
<evidence type="ECO:0000256" key="1">
    <source>
        <dbReference type="SAM" id="Phobius"/>
    </source>
</evidence>
<keyword evidence="3" id="KW-1185">Reference proteome</keyword>
<proteinExistence type="predicted"/>
<keyword evidence="1" id="KW-0472">Membrane</keyword>
<protein>
    <recommendedName>
        <fullName evidence="4">ABC transporter permease</fullName>
    </recommendedName>
</protein>
<feature type="transmembrane region" description="Helical" evidence="1">
    <location>
        <begin position="152"/>
        <end position="180"/>
    </location>
</feature>
<dbReference type="PANTHER" id="PTHR37305">
    <property type="entry name" value="INTEGRAL MEMBRANE PROTEIN-RELATED"/>
    <property type="match status" value="1"/>
</dbReference>
<dbReference type="Proteomes" id="UP000656813">
    <property type="component" value="Unassembled WGS sequence"/>
</dbReference>
<evidence type="ECO:0000313" key="3">
    <source>
        <dbReference type="Proteomes" id="UP000656813"/>
    </source>
</evidence>
<dbReference type="Pfam" id="PF12679">
    <property type="entry name" value="ABC2_membrane_2"/>
    <property type="match status" value="1"/>
</dbReference>
<dbReference type="AlphaFoldDB" id="A0A8J2ZTA3"/>
<organism evidence="2 3">
    <name type="scientific">Pullulanibacillus pueri</name>
    <dbReference type="NCBI Taxonomy" id="1437324"/>
    <lineage>
        <taxon>Bacteria</taxon>
        <taxon>Bacillati</taxon>
        <taxon>Bacillota</taxon>
        <taxon>Bacilli</taxon>
        <taxon>Bacillales</taxon>
        <taxon>Sporolactobacillaceae</taxon>
        <taxon>Pullulanibacillus</taxon>
    </lineage>
</organism>
<reference evidence="2" key="1">
    <citation type="journal article" date="2014" name="Int. J. Syst. Evol. Microbiol.">
        <title>Complete genome sequence of Corynebacterium casei LMG S-19264T (=DSM 44701T), isolated from a smear-ripened cheese.</title>
        <authorList>
            <consortium name="US DOE Joint Genome Institute (JGI-PGF)"/>
            <person name="Walter F."/>
            <person name="Albersmeier A."/>
            <person name="Kalinowski J."/>
            <person name="Ruckert C."/>
        </authorList>
    </citation>
    <scope>NUCLEOTIDE SEQUENCE</scope>
    <source>
        <strain evidence="2">CGMCC 1.12777</strain>
    </source>
</reference>
<dbReference type="RefSeq" id="WP_188495960.1">
    <property type="nucleotide sequence ID" value="NZ_BMFV01000003.1"/>
</dbReference>
<evidence type="ECO:0000313" key="2">
    <source>
        <dbReference type="EMBL" id="GGH76268.1"/>
    </source>
</evidence>
<feature type="transmembrane region" description="Helical" evidence="1">
    <location>
        <begin position="287"/>
        <end position="309"/>
    </location>
</feature>
<keyword evidence="1" id="KW-0812">Transmembrane</keyword>
<feature type="transmembrane region" description="Helical" evidence="1">
    <location>
        <begin position="200"/>
        <end position="223"/>
    </location>
</feature>
<feature type="transmembrane region" description="Helical" evidence="1">
    <location>
        <begin position="20"/>
        <end position="39"/>
    </location>
</feature>
<dbReference type="PANTHER" id="PTHR37305:SF1">
    <property type="entry name" value="MEMBRANE PROTEIN"/>
    <property type="match status" value="1"/>
</dbReference>
<accession>A0A8J2ZTA3</accession>
<dbReference type="EMBL" id="BMFV01000003">
    <property type="protein sequence ID" value="GGH76268.1"/>
    <property type="molecule type" value="Genomic_DNA"/>
</dbReference>
<sequence length="316" mass="35864">MRGLRLIQNETIKIYKRKVFWIMLIILIAISILWAFIALKTAEDHSHWKQDLQAQNSADSKLEEKADQDMAAITEQKNEMAMNKYRLEHNIKPLYSNTVMGFVDSSTEIASIISIFLVIIGGSIVSQEYSWGTMKMLLIRPIHRWKILLSKFLSVVLIGIAYLMINFIISFIVGLIFFGGDFGSTRFLYEHHNMVQDVSVFFHLLQVYGSHLADIIVITAFAFMISTLFKSNALAIGLSIAIYYGGNLVSVILSAFNEEIPKYIFFLNLGLYDHYVGGGSPLVHTSVTFSACILAVYFILFMLISLLVFEKRDVAE</sequence>
<feature type="transmembrane region" description="Helical" evidence="1">
    <location>
        <begin position="235"/>
        <end position="256"/>
    </location>
</feature>
<dbReference type="GO" id="GO:0005886">
    <property type="term" value="C:plasma membrane"/>
    <property type="evidence" value="ECO:0007669"/>
    <property type="project" value="UniProtKB-SubCell"/>
</dbReference>
<name>A0A8J2ZTA3_9BACL</name>
<gene>
    <name evidence="2" type="primary">yhcI</name>
    <name evidence="2" type="ORF">GCM10007096_06440</name>
</gene>
<keyword evidence="1" id="KW-1133">Transmembrane helix</keyword>